<proteinExistence type="predicted"/>
<name>A0A1H9DBE1_9GAMM</name>
<protein>
    <submittedName>
        <fullName evidence="1">Uncharacterized protein</fullName>
    </submittedName>
</protein>
<evidence type="ECO:0000313" key="2">
    <source>
        <dbReference type="Proteomes" id="UP000198749"/>
    </source>
</evidence>
<dbReference type="Proteomes" id="UP000198749">
    <property type="component" value="Unassembled WGS sequence"/>
</dbReference>
<organism evidence="1 2">
    <name type="scientific">Amphritea atlantica</name>
    <dbReference type="NCBI Taxonomy" id="355243"/>
    <lineage>
        <taxon>Bacteria</taxon>
        <taxon>Pseudomonadati</taxon>
        <taxon>Pseudomonadota</taxon>
        <taxon>Gammaproteobacteria</taxon>
        <taxon>Oceanospirillales</taxon>
        <taxon>Oceanospirillaceae</taxon>
        <taxon>Amphritea</taxon>
    </lineage>
</organism>
<reference evidence="2" key="1">
    <citation type="submission" date="2016-10" db="EMBL/GenBank/DDBJ databases">
        <authorList>
            <person name="Varghese N."/>
            <person name="Submissions S."/>
        </authorList>
    </citation>
    <scope>NUCLEOTIDE SEQUENCE [LARGE SCALE GENOMIC DNA]</scope>
    <source>
        <strain evidence="2">DSM 18887</strain>
    </source>
</reference>
<evidence type="ECO:0000313" key="1">
    <source>
        <dbReference type="EMBL" id="SEQ10804.1"/>
    </source>
</evidence>
<gene>
    <name evidence="1" type="ORF">SAMN03080615_00459</name>
</gene>
<dbReference type="EMBL" id="FOGB01000001">
    <property type="protein sequence ID" value="SEQ10804.1"/>
    <property type="molecule type" value="Genomic_DNA"/>
</dbReference>
<accession>A0A1H9DBE1</accession>
<sequence>MLSVRNITIIFPAQIEQKYCFYDSPIGMDYGQMQGRKRQISQLFTLYVNGQIVGQGAGANCPDDAFSVDSGTVCQVR</sequence>
<keyword evidence="2" id="KW-1185">Reference proteome</keyword>
<dbReference type="AlphaFoldDB" id="A0A1H9DBE1"/>